<keyword evidence="3" id="KW-1185">Reference proteome</keyword>
<name>A0A3N4LRR6_9PEZI</name>
<keyword evidence="1" id="KW-1133">Transmembrane helix</keyword>
<evidence type="ECO:0000313" key="3">
    <source>
        <dbReference type="Proteomes" id="UP000267821"/>
    </source>
</evidence>
<evidence type="ECO:0000256" key="1">
    <source>
        <dbReference type="SAM" id="Phobius"/>
    </source>
</evidence>
<accession>A0A3N4LRR6</accession>
<feature type="transmembrane region" description="Helical" evidence="1">
    <location>
        <begin position="53"/>
        <end position="71"/>
    </location>
</feature>
<sequence>MLQLAYVTATCIWFPNIPTLRLVSFNSSEHFRVCPIPSTRIFHWLPADSNHSLAFFFSHLALYVVFLLLPCRPTPLTLQ</sequence>
<keyword evidence="1" id="KW-0472">Membrane</keyword>
<evidence type="ECO:0000313" key="2">
    <source>
        <dbReference type="EMBL" id="RPB23321.1"/>
    </source>
</evidence>
<dbReference type="InParanoid" id="A0A3N4LRR6"/>
<reference evidence="2 3" key="1">
    <citation type="journal article" date="2018" name="Nat. Ecol. Evol.">
        <title>Pezizomycetes genomes reveal the molecular basis of ectomycorrhizal truffle lifestyle.</title>
        <authorList>
            <person name="Murat C."/>
            <person name="Payen T."/>
            <person name="Noel B."/>
            <person name="Kuo A."/>
            <person name="Morin E."/>
            <person name="Chen J."/>
            <person name="Kohler A."/>
            <person name="Krizsan K."/>
            <person name="Balestrini R."/>
            <person name="Da Silva C."/>
            <person name="Montanini B."/>
            <person name="Hainaut M."/>
            <person name="Levati E."/>
            <person name="Barry K.W."/>
            <person name="Belfiori B."/>
            <person name="Cichocki N."/>
            <person name="Clum A."/>
            <person name="Dockter R.B."/>
            <person name="Fauchery L."/>
            <person name="Guy J."/>
            <person name="Iotti M."/>
            <person name="Le Tacon F."/>
            <person name="Lindquist E.A."/>
            <person name="Lipzen A."/>
            <person name="Malagnac F."/>
            <person name="Mello A."/>
            <person name="Molinier V."/>
            <person name="Miyauchi S."/>
            <person name="Poulain J."/>
            <person name="Riccioni C."/>
            <person name="Rubini A."/>
            <person name="Sitrit Y."/>
            <person name="Splivallo R."/>
            <person name="Traeger S."/>
            <person name="Wang M."/>
            <person name="Zifcakova L."/>
            <person name="Wipf D."/>
            <person name="Zambonelli A."/>
            <person name="Paolocci F."/>
            <person name="Nowrousian M."/>
            <person name="Ottonello S."/>
            <person name="Baldrian P."/>
            <person name="Spatafora J.W."/>
            <person name="Henrissat B."/>
            <person name="Nagy L.G."/>
            <person name="Aury J.M."/>
            <person name="Wincker P."/>
            <person name="Grigoriev I.V."/>
            <person name="Bonfante P."/>
            <person name="Martin F.M."/>
        </authorList>
    </citation>
    <scope>NUCLEOTIDE SEQUENCE [LARGE SCALE GENOMIC DNA]</scope>
    <source>
        <strain evidence="2 3">ATCC MYA-4762</strain>
    </source>
</reference>
<dbReference type="Proteomes" id="UP000267821">
    <property type="component" value="Unassembled WGS sequence"/>
</dbReference>
<protein>
    <submittedName>
        <fullName evidence="2">Uncharacterized protein</fullName>
    </submittedName>
</protein>
<keyword evidence="1" id="KW-0812">Transmembrane</keyword>
<dbReference type="AlphaFoldDB" id="A0A3N4LRR6"/>
<proteinExistence type="predicted"/>
<gene>
    <name evidence="2" type="ORF">L211DRAFT_284879</name>
</gene>
<organism evidence="2 3">
    <name type="scientific">Terfezia boudieri ATCC MYA-4762</name>
    <dbReference type="NCBI Taxonomy" id="1051890"/>
    <lineage>
        <taxon>Eukaryota</taxon>
        <taxon>Fungi</taxon>
        <taxon>Dikarya</taxon>
        <taxon>Ascomycota</taxon>
        <taxon>Pezizomycotina</taxon>
        <taxon>Pezizomycetes</taxon>
        <taxon>Pezizales</taxon>
        <taxon>Pezizaceae</taxon>
        <taxon>Terfezia</taxon>
    </lineage>
</organism>
<dbReference type="EMBL" id="ML121547">
    <property type="protein sequence ID" value="RPB23321.1"/>
    <property type="molecule type" value="Genomic_DNA"/>
</dbReference>